<dbReference type="AlphaFoldDB" id="A0A363ULQ3"/>
<dbReference type="EMBL" id="QEQK01000005">
    <property type="protein sequence ID" value="PWN56356.1"/>
    <property type="molecule type" value="Genomic_DNA"/>
</dbReference>
<dbReference type="Pfam" id="PF07386">
    <property type="entry name" value="DUF1499"/>
    <property type="match status" value="1"/>
</dbReference>
<proteinExistence type="predicted"/>
<dbReference type="PANTHER" id="PTHR34801:SF6">
    <property type="entry name" value="SLL1620 PROTEIN"/>
    <property type="match status" value="1"/>
</dbReference>
<sequence length="135" mass="14943">MPLLRLAAPRPDHLGVQDGRLAACPRAPKCVSSQSTSRRHTIAPLPIRESVQASMRRITDLLLEWPGAELITEQPGYLHAEFSTRLLGFVDDVEFLPVPGEGVIHLRSCSRLGYSDLGANRSRIEAIRDAYLNTD</sequence>
<name>A0A363ULQ3_9GAMM</name>
<organism evidence="1 2">
    <name type="scientific">Abyssibacter profundi</name>
    <dbReference type="NCBI Taxonomy" id="2182787"/>
    <lineage>
        <taxon>Bacteria</taxon>
        <taxon>Pseudomonadati</taxon>
        <taxon>Pseudomonadota</taxon>
        <taxon>Gammaproteobacteria</taxon>
        <taxon>Chromatiales</taxon>
        <taxon>Oceanococcaceae</taxon>
        <taxon>Abyssibacter</taxon>
    </lineage>
</organism>
<reference evidence="1 2" key="1">
    <citation type="submission" date="2018-05" db="EMBL/GenBank/DDBJ databases">
        <title>Abyssibacter profundi OUC007T gen. nov., sp. nov, a marine bacterium isolated from seawater of the Mariana Trench.</title>
        <authorList>
            <person name="Zhou S."/>
        </authorList>
    </citation>
    <scope>NUCLEOTIDE SEQUENCE [LARGE SCALE GENOMIC DNA]</scope>
    <source>
        <strain evidence="1 2">OUC007</strain>
    </source>
</reference>
<comment type="caution">
    <text evidence="1">The sequence shown here is derived from an EMBL/GenBank/DDBJ whole genome shotgun (WGS) entry which is preliminary data.</text>
</comment>
<evidence type="ECO:0000313" key="1">
    <source>
        <dbReference type="EMBL" id="PWN56356.1"/>
    </source>
</evidence>
<dbReference type="InterPro" id="IPR010865">
    <property type="entry name" value="DUF1499"/>
</dbReference>
<dbReference type="RefSeq" id="WP_109719550.1">
    <property type="nucleotide sequence ID" value="NZ_QEQK01000005.1"/>
</dbReference>
<dbReference type="OrthoDB" id="9793534at2"/>
<keyword evidence="2" id="KW-1185">Reference proteome</keyword>
<dbReference type="Proteomes" id="UP000251800">
    <property type="component" value="Unassembled WGS sequence"/>
</dbReference>
<dbReference type="PANTHER" id="PTHR34801">
    <property type="entry name" value="EXPRESSED PROTEIN"/>
    <property type="match status" value="1"/>
</dbReference>
<evidence type="ECO:0000313" key="2">
    <source>
        <dbReference type="Proteomes" id="UP000251800"/>
    </source>
</evidence>
<dbReference type="PIRSF" id="PIRSF026426">
    <property type="entry name" value="DUF1499"/>
    <property type="match status" value="1"/>
</dbReference>
<protein>
    <submittedName>
        <fullName evidence="1">DUF1499 domain-containing protein</fullName>
    </submittedName>
</protein>
<accession>A0A363ULQ3</accession>
<gene>
    <name evidence="1" type="ORF">DEH80_05815</name>
</gene>